<protein>
    <recommendedName>
        <fullName evidence="4">Helix-turn-helix domain-containing protein</fullName>
    </recommendedName>
</protein>
<evidence type="ECO:0000256" key="1">
    <source>
        <dbReference type="SAM" id="MobiDB-lite"/>
    </source>
</evidence>
<organism evidence="2 3">
    <name type="scientific">Candidatus Andeanibacterium colombiense</name>
    <dbReference type="NCBI Taxonomy" id="3121345"/>
    <lineage>
        <taxon>Bacteria</taxon>
        <taxon>Pseudomonadati</taxon>
        <taxon>Pseudomonadota</taxon>
        <taxon>Alphaproteobacteria</taxon>
        <taxon>Sphingomonadales</taxon>
        <taxon>Sphingomonadaceae</taxon>
        <taxon>Candidatus Andeanibacterium</taxon>
    </lineage>
</organism>
<evidence type="ECO:0008006" key="4">
    <source>
        <dbReference type="Google" id="ProtNLM"/>
    </source>
</evidence>
<dbReference type="Proteomes" id="UP001218362">
    <property type="component" value="Chromosome"/>
</dbReference>
<sequence>MKTYPRRRRAHHPRVPAFVPVPLRNRADGWTPKRQAAFLAQLALTRSVREAARRVGMARETAYRLRARRGAESFAAAWDAALGRGNEGGRKVTHGERARRAFEELRKPVIYAGKHVGTVRKADTSALLGHYAHLTRTDRLAGATSGRSQGFDPCPVSPSDPPAHRQDQAFRLLHARPISHP</sequence>
<gene>
    <name evidence="2" type="ORF">P0Y56_09495</name>
</gene>
<proteinExistence type="predicted"/>
<evidence type="ECO:0000313" key="2">
    <source>
        <dbReference type="EMBL" id="WEK45269.1"/>
    </source>
</evidence>
<name>A0AAJ5X3H2_9SPHN</name>
<accession>A0AAJ5X3H2</accession>
<dbReference type="AlphaFoldDB" id="A0AAJ5X3H2"/>
<dbReference type="KEGG" id="acob:P0Y56_09495"/>
<reference evidence="2" key="1">
    <citation type="submission" date="2023-03" db="EMBL/GenBank/DDBJ databases">
        <title>Andean soil-derived lignocellulolytic bacterial consortium as a source of novel taxa and putative plastic-active enzymes.</title>
        <authorList>
            <person name="Diaz-Garcia L."/>
            <person name="Chuvochina M."/>
            <person name="Feuerriegel G."/>
            <person name="Bunk B."/>
            <person name="Sproer C."/>
            <person name="Streit W.R."/>
            <person name="Rodriguez L.M."/>
            <person name="Overmann J."/>
            <person name="Jimenez D.J."/>
        </authorList>
    </citation>
    <scope>NUCLEOTIDE SEQUENCE</scope>
    <source>
        <strain evidence="2">MAG 26</strain>
    </source>
</reference>
<evidence type="ECO:0000313" key="3">
    <source>
        <dbReference type="Proteomes" id="UP001218362"/>
    </source>
</evidence>
<feature type="region of interest" description="Disordered" evidence="1">
    <location>
        <begin position="142"/>
        <end position="168"/>
    </location>
</feature>
<dbReference type="EMBL" id="CP119316">
    <property type="protein sequence ID" value="WEK45269.1"/>
    <property type="molecule type" value="Genomic_DNA"/>
</dbReference>